<proteinExistence type="predicted"/>
<feature type="region of interest" description="Disordered" evidence="1">
    <location>
        <begin position="557"/>
        <end position="595"/>
    </location>
</feature>
<feature type="compositionally biased region" description="Polar residues" evidence="1">
    <location>
        <begin position="315"/>
        <end position="324"/>
    </location>
</feature>
<feature type="compositionally biased region" description="Basic and acidic residues" evidence="1">
    <location>
        <begin position="575"/>
        <end position="595"/>
    </location>
</feature>
<feature type="compositionally biased region" description="Low complexity" evidence="1">
    <location>
        <begin position="328"/>
        <end position="344"/>
    </location>
</feature>
<evidence type="ECO:0000256" key="1">
    <source>
        <dbReference type="SAM" id="MobiDB-lite"/>
    </source>
</evidence>
<dbReference type="InterPro" id="IPR043128">
    <property type="entry name" value="Rev_trsase/Diguanyl_cyclase"/>
</dbReference>
<dbReference type="SUPFAM" id="SSF52113">
    <property type="entry name" value="BRCT domain"/>
    <property type="match status" value="1"/>
</dbReference>
<dbReference type="PROSITE" id="PS50173">
    <property type="entry name" value="UMUC"/>
    <property type="match status" value="1"/>
</dbReference>
<dbReference type="Pfam" id="PF00817">
    <property type="entry name" value="IMS"/>
    <property type="match status" value="1"/>
</dbReference>
<name>A0A1D3JM61_PLAMA</name>
<dbReference type="GO" id="GO:0005634">
    <property type="term" value="C:nucleus"/>
    <property type="evidence" value="ECO:0007669"/>
    <property type="project" value="TreeGrafter"/>
</dbReference>
<dbReference type="Gene3D" id="3.30.1490.100">
    <property type="entry name" value="DNA polymerase, Y-family, little finger domain"/>
    <property type="match status" value="1"/>
</dbReference>
<keyword evidence="5" id="KW-1185">Reference proteome</keyword>
<dbReference type="GO" id="GO:0070987">
    <property type="term" value="P:error-free translesion synthesis"/>
    <property type="evidence" value="ECO:0007669"/>
    <property type="project" value="TreeGrafter"/>
</dbReference>
<dbReference type="GO" id="GO:0003887">
    <property type="term" value="F:DNA-directed DNA polymerase activity"/>
    <property type="evidence" value="ECO:0007669"/>
    <property type="project" value="TreeGrafter"/>
</dbReference>
<protein>
    <submittedName>
        <fullName evidence="4">DNA repair protein REV1, putative</fullName>
    </submittedName>
</protein>
<dbReference type="Proteomes" id="UP000219813">
    <property type="component" value="Chromosome 7"/>
</dbReference>
<dbReference type="KEGG" id="pmal:PMUG01_07022100"/>
<organism evidence="4 5">
    <name type="scientific">Plasmodium malariae</name>
    <dbReference type="NCBI Taxonomy" id="5858"/>
    <lineage>
        <taxon>Eukaryota</taxon>
        <taxon>Sar</taxon>
        <taxon>Alveolata</taxon>
        <taxon>Apicomplexa</taxon>
        <taxon>Aconoidasida</taxon>
        <taxon>Haemosporida</taxon>
        <taxon>Plasmodiidae</taxon>
        <taxon>Plasmodium</taxon>
        <taxon>Plasmodium (Plasmodium)</taxon>
    </lineage>
</organism>
<dbReference type="GO" id="GO:0042276">
    <property type="term" value="P:error-prone translesion synthesis"/>
    <property type="evidence" value="ECO:0007669"/>
    <property type="project" value="TreeGrafter"/>
</dbReference>
<dbReference type="GO" id="GO:0017125">
    <property type="term" value="F:deoxycytidyl transferase activity"/>
    <property type="evidence" value="ECO:0007669"/>
    <property type="project" value="TreeGrafter"/>
</dbReference>
<dbReference type="Gene3D" id="3.30.70.270">
    <property type="match status" value="1"/>
</dbReference>
<gene>
    <name evidence="4" type="primary">PmUG01_07022100</name>
    <name evidence="4" type="ORF">PMUG01_07022100</name>
</gene>
<feature type="compositionally biased region" description="Low complexity" evidence="1">
    <location>
        <begin position="559"/>
        <end position="569"/>
    </location>
</feature>
<dbReference type="InterPro" id="IPR043502">
    <property type="entry name" value="DNA/RNA_pol_sf"/>
</dbReference>
<feature type="compositionally biased region" description="Basic and acidic residues" evidence="1">
    <location>
        <begin position="304"/>
        <end position="314"/>
    </location>
</feature>
<evidence type="ECO:0000313" key="5">
    <source>
        <dbReference type="Proteomes" id="UP000219813"/>
    </source>
</evidence>
<evidence type="ECO:0000313" key="4">
    <source>
        <dbReference type="EMBL" id="SBT87760.1"/>
    </source>
</evidence>
<feature type="compositionally biased region" description="Low complexity" evidence="1">
    <location>
        <begin position="1474"/>
        <end position="1489"/>
    </location>
</feature>
<feature type="region of interest" description="Disordered" evidence="1">
    <location>
        <begin position="1468"/>
        <end position="1489"/>
    </location>
</feature>
<dbReference type="GeneID" id="39867785"/>
<feature type="domain" description="UmuC" evidence="3">
    <location>
        <begin position="652"/>
        <end position="815"/>
    </location>
</feature>
<dbReference type="Pfam" id="PF12738">
    <property type="entry name" value="PTCB-BRCT"/>
    <property type="match status" value="1"/>
</dbReference>
<feature type="region of interest" description="Disordered" evidence="1">
    <location>
        <begin position="1248"/>
        <end position="1268"/>
    </location>
</feature>
<feature type="domain" description="BRCT" evidence="2">
    <location>
        <begin position="204"/>
        <end position="279"/>
    </location>
</feature>
<reference evidence="4 5" key="1">
    <citation type="submission" date="2016-06" db="EMBL/GenBank/DDBJ databases">
        <authorList>
            <consortium name="Pathogen Informatics"/>
        </authorList>
    </citation>
    <scope>NUCLEOTIDE SEQUENCE [LARGE SCALE GENOMIC DNA]</scope>
</reference>
<dbReference type="OMA" id="HFCIFIM"/>
<dbReference type="InterPro" id="IPR001126">
    <property type="entry name" value="UmuC"/>
</dbReference>
<dbReference type="GO" id="GO:0003684">
    <property type="term" value="F:damaged DNA binding"/>
    <property type="evidence" value="ECO:0007669"/>
    <property type="project" value="InterPro"/>
</dbReference>
<dbReference type="PANTHER" id="PTHR45990:SF1">
    <property type="entry name" value="DNA REPAIR PROTEIN REV1"/>
    <property type="match status" value="1"/>
</dbReference>
<evidence type="ECO:0000259" key="3">
    <source>
        <dbReference type="PROSITE" id="PS50173"/>
    </source>
</evidence>
<dbReference type="Gene3D" id="3.40.1170.60">
    <property type="match status" value="1"/>
</dbReference>
<dbReference type="InterPro" id="IPR001357">
    <property type="entry name" value="BRCT_dom"/>
</dbReference>
<feature type="region of interest" description="Disordered" evidence="1">
    <location>
        <begin position="1212"/>
        <end position="1235"/>
    </location>
</feature>
<dbReference type="PANTHER" id="PTHR45990">
    <property type="entry name" value="DNA REPAIR PROTEIN REV1"/>
    <property type="match status" value="1"/>
</dbReference>
<dbReference type="GO" id="GO:0006281">
    <property type="term" value="P:DNA repair"/>
    <property type="evidence" value="ECO:0007669"/>
    <property type="project" value="InterPro"/>
</dbReference>
<dbReference type="SUPFAM" id="SSF56672">
    <property type="entry name" value="DNA/RNA polymerases"/>
    <property type="match status" value="1"/>
</dbReference>
<sequence>MDIEYGGSRSFKKYMMKKEEKIPLSYNKKYNAEIGESYDSTKKGSLLFMNCNFYIDDFVSLFSLYNSSSSLELCDDMSSMQETVIHPSEQKQTDYSNESNFYINDANDKTIDRYCTPMKSQDRSSTCYDYEKSDHEKIYYWSIYKKNNTNKEEEIMNKTPIKSTYNETNTINSNTCNNNFDNFMKSYQDVSSCKRNIHASYINKKEQLEILIVQNGGIIHNALTSKVTHIISNNMALGSKKYMDYKKAVKRSKVFIVVDKYIFDCVTFRARLPEQSYIPSLLRYNSHQITEYFSFKGRRSNERKVQIGEEKNQCSEHITAQGQKEQTEQTQSSSPSSTPCERSSSTIDSICKERLIDDNYVHQYNEMNGYSKCKSSVNCDSSVNSWTSASNHVIIYSGKDTLDSGITARGTVASGVASSAITSSGTTVGILSNELKKTRNNYVQNNKHLQILNMQMNYENLKKYIVYNSTEYFKRLQKYYLDKELKENVFTNVSANLHINKNNFEEFCKTYKILDHLSEEEIKWIKHKSELNINIQNVWENDIIHFFFDIALKKRRNYGSSSSSGGSKSMMNPLPRDKNEMNVEEKNKSESNHQDSLHAIHRENIPSEKLIDSVHDYFYNSRLYILGNWNYISRVFFNFEDIKEKDSRKFVYLYIDFDNYFLNASLKSANFLNCKKENLVSEILCVCHSLKKEESYGIISATNYWGKKNRIFKGMIKGEVTKVHKNNIHFIKYDFTNILKSSFLFLLVLINYSKNVRVLSVDESILQLFYENEQDIFLISKQISDDIYNLTNLTVSMGISSDLGLSRKALKFCKKRFLFFDFYHHLSIFIGREQKRKKKWAYNLDSGFHPDFFNKSTPGGDTQGGAISDVEILPRASEEGEDEANNKQNNYEHTSELLNYARIEKLFEEYILFEEERKEILSNANEANEANERYTEEENNYFLNAIRGKVEKEVDLIFDKFIQLNKDNLEDIINTFFERVTHPISKYFFFYKKNEYYLEILKKLNYLSGDFIYFNIYYFPAHTEPNSSSLDSNKMEVVKNEKKNVDKFDEKRSINISVNYGVRFQKINDFYYLIYFMTKQLYIRLKIKNLKAKSLSVHFFIKEENENVNPIKYLGRGKVIRISTKIKLSHYTNCFFVYFFKIIYSFDVLANNLAELRGVQIVCSDVINHDTHCNHSKKSILYYFNVSTKGGKVSMQESEVVGSGTRCVNGLAREEEKKEQGKGERKGEEKKESIIRKNKKCHDNAHITEERKQGGEEVKKGTMRKPNNLMNHIVSKKNNSGNINKKKSISRSINKKTRKVRISCKPDEKSYINSFRNIRNILSYFLNTSIQRGDNEKNNKIANGRKPPIPFSFENCAHRNIQKKNCTLVKRKRASNAATIPKKIKITKNFKIYDFFPNIIVKKKKENNIRLDDMSKKCINENVIIQTNIFDSIINRKIKKENHVKEEVNCCYLCYMEIREDVMEKQKINHDNDNGNGNDNDNGNGNDGGNNNDSNSNNCKEQCANNIFCYTYISNCLHSINQKNEKFVLYMYIKKIISSYISYFNNAFHNHNCCNKFADQYYLYKFMAYVIDNVCEELHSKRFIDVLHIFLKNFKYIWCLNKKKFPPLLHRTLIKYNVQHQLSS</sequence>
<dbReference type="PROSITE" id="PS50172">
    <property type="entry name" value="BRCT"/>
    <property type="match status" value="1"/>
</dbReference>
<dbReference type="EMBL" id="LT594628">
    <property type="protein sequence ID" value="SBT87760.1"/>
    <property type="molecule type" value="Genomic_DNA"/>
</dbReference>
<dbReference type="Gene3D" id="3.40.50.10190">
    <property type="entry name" value="BRCT domain"/>
    <property type="match status" value="1"/>
</dbReference>
<dbReference type="RefSeq" id="XP_028860692.1">
    <property type="nucleotide sequence ID" value="XM_029003954.1"/>
</dbReference>
<dbReference type="InterPro" id="IPR036775">
    <property type="entry name" value="DNA_pol_Y-fam_lit_finger_sf"/>
</dbReference>
<feature type="compositionally biased region" description="Basic and acidic residues" evidence="1">
    <location>
        <begin position="1248"/>
        <end position="1260"/>
    </location>
</feature>
<accession>A0A1D3JM61</accession>
<evidence type="ECO:0000259" key="2">
    <source>
        <dbReference type="PROSITE" id="PS50172"/>
    </source>
</evidence>
<dbReference type="InterPro" id="IPR036420">
    <property type="entry name" value="BRCT_dom_sf"/>
</dbReference>
<dbReference type="OrthoDB" id="427711at2759"/>
<feature type="region of interest" description="Disordered" evidence="1">
    <location>
        <begin position="304"/>
        <end position="344"/>
    </location>
</feature>
<dbReference type="VEuPathDB" id="PlasmoDB:PmUG01_07022100"/>